<organism evidence="3 4">
    <name type="scientific">Pedobacter westerhofensis</name>
    <dbReference type="NCBI Taxonomy" id="425512"/>
    <lineage>
        <taxon>Bacteria</taxon>
        <taxon>Pseudomonadati</taxon>
        <taxon>Bacteroidota</taxon>
        <taxon>Sphingobacteriia</taxon>
        <taxon>Sphingobacteriales</taxon>
        <taxon>Sphingobacteriaceae</taxon>
        <taxon>Pedobacter</taxon>
    </lineage>
</organism>
<dbReference type="AlphaFoldDB" id="A0A521CZZ4"/>
<dbReference type="Gene3D" id="2.60.40.2060">
    <property type="match status" value="1"/>
</dbReference>
<dbReference type="PROSITE" id="PS51257">
    <property type="entry name" value="PROKAR_LIPOPROTEIN"/>
    <property type="match status" value="1"/>
</dbReference>
<dbReference type="Pfam" id="PF12866">
    <property type="entry name" value="DUF3823"/>
    <property type="match status" value="1"/>
</dbReference>
<reference evidence="3 4" key="1">
    <citation type="submission" date="2017-05" db="EMBL/GenBank/DDBJ databases">
        <authorList>
            <person name="Varghese N."/>
            <person name="Submissions S."/>
        </authorList>
    </citation>
    <scope>NUCLEOTIDE SEQUENCE [LARGE SCALE GENOMIC DNA]</scope>
    <source>
        <strain evidence="3 4">DSM 19036</strain>
    </source>
</reference>
<feature type="domain" description="DUF3823" evidence="2">
    <location>
        <begin position="126"/>
        <end position="230"/>
    </location>
</feature>
<protein>
    <recommendedName>
        <fullName evidence="5">DUF3823 domain-containing protein</fullName>
    </recommendedName>
</protein>
<proteinExistence type="predicted"/>
<evidence type="ECO:0000259" key="1">
    <source>
        <dbReference type="Pfam" id="PF12866"/>
    </source>
</evidence>
<dbReference type="Gene3D" id="2.60.40.1120">
    <property type="entry name" value="Carboxypeptidase-like, regulatory domain"/>
    <property type="match status" value="1"/>
</dbReference>
<evidence type="ECO:0000313" key="3">
    <source>
        <dbReference type="EMBL" id="SMO64220.1"/>
    </source>
</evidence>
<name>A0A521CZZ4_9SPHI</name>
<dbReference type="RefSeq" id="WP_142527988.1">
    <property type="nucleotide sequence ID" value="NZ_CBCSJO010000001.1"/>
</dbReference>
<feature type="domain" description="DUF3823" evidence="1">
    <location>
        <begin position="30"/>
        <end position="121"/>
    </location>
</feature>
<dbReference type="EMBL" id="FXTN01000004">
    <property type="protein sequence ID" value="SMO64220.1"/>
    <property type="molecule type" value="Genomic_DNA"/>
</dbReference>
<dbReference type="Proteomes" id="UP000320300">
    <property type="component" value="Unassembled WGS sequence"/>
</dbReference>
<evidence type="ECO:0000313" key="4">
    <source>
        <dbReference type="Proteomes" id="UP000320300"/>
    </source>
</evidence>
<accession>A0A521CZZ4</accession>
<sequence>MKFRFHYIILLSFVLGASSCKKDNYDAPSSTLKGRIMYNGEEIGLEYNQVPLELYQPGFGKVGAIAASFAQDGTYSTLLFDGNYKMIIPASQGPFQWRETTAGVRDTLAVTVSGNQTLDLQATPYFMIRAATYTVTGKTVLANFRADQIITGSNAKTIERINLYINKTQFVSSADNIASAEIAGTAITNPAAISLTATAPAIVPAQNYVFVRIGIKIAGVEDMIFSPLQKLQTN</sequence>
<keyword evidence="4" id="KW-1185">Reference proteome</keyword>
<evidence type="ECO:0008006" key="5">
    <source>
        <dbReference type="Google" id="ProtNLM"/>
    </source>
</evidence>
<dbReference type="InterPro" id="IPR024278">
    <property type="entry name" value="DUF3823_N"/>
</dbReference>
<gene>
    <name evidence="3" type="ORF">SAMN06265348_104291</name>
</gene>
<dbReference type="InterPro" id="IPR041186">
    <property type="entry name" value="DUF3823_C"/>
</dbReference>
<evidence type="ECO:0000259" key="2">
    <source>
        <dbReference type="Pfam" id="PF18003"/>
    </source>
</evidence>
<dbReference type="Pfam" id="PF18003">
    <property type="entry name" value="DUF3823_C"/>
    <property type="match status" value="1"/>
</dbReference>
<dbReference type="OrthoDB" id="1433240at2"/>